<proteinExistence type="predicted"/>
<name>A0A931CDC9_9ACTN</name>
<protein>
    <recommendedName>
        <fullName evidence="5">Lipoprotein</fullName>
    </recommendedName>
</protein>
<dbReference type="Proteomes" id="UP000598146">
    <property type="component" value="Unassembled WGS sequence"/>
</dbReference>
<accession>A0A931CDC9</accession>
<feature type="chain" id="PRO_5039159643" description="Lipoprotein" evidence="2">
    <location>
        <begin position="25"/>
        <end position="194"/>
    </location>
</feature>
<dbReference type="AlphaFoldDB" id="A0A931CDC9"/>
<evidence type="ECO:0008006" key="5">
    <source>
        <dbReference type="Google" id="ProtNLM"/>
    </source>
</evidence>
<sequence length="194" mass="20769">MSRPRPTMSAAFLVALLAAGAGGAGCDSAGSPSAAANPSASASASRQQALAVAQEWVQCLRGKGFTRMPDPQLSSEGYISYPPERGFEWKSELAKYPKIIEACESIQERIPASAQRPRQQVSAEDLRKLAEYAKCFREHGFPDFPDPNAQGEFDLRGTSLSDGRPSAKRNAADEACRHIWSGAIKVIDNGGGKK</sequence>
<evidence type="ECO:0000313" key="3">
    <source>
        <dbReference type="EMBL" id="MBG0564078.1"/>
    </source>
</evidence>
<dbReference type="RefSeq" id="WP_196415868.1">
    <property type="nucleotide sequence ID" value="NZ_JADQTO010000010.1"/>
</dbReference>
<evidence type="ECO:0000256" key="2">
    <source>
        <dbReference type="SAM" id="SignalP"/>
    </source>
</evidence>
<keyword evidence="2" id="KW-0732">Signal</keyword>
<keyword evidence="4" id="KW-1185">Reference proteome</keyword>
<evidence type="ECO:0000256" key="1">
    <source>
        <dbReference type="SAM" id="MobiDB-lite"/>
    </source>
</evidence>
<evidence type="ECO:0000313" key="4">
    <source>
        <dbReference type="Proteomes" id="UP000598146"/>
    </source>
</evidence>
<dbReference type="PROSITE" id="PS51257">
    <property type="entry name" value="PROKAR_LIPOPROTEIN"/>
    <property type="match status" value="1"/>
</dbReference>
<reference evidence="3" key="1">
    <citation type="submission" date="2020-11" db="EMBL/GenBank/DDBJ databases">
        <title>Isolation and identification of active actinomycetes.</title>
        <authorList>
            <person name="Sun X."/>
        </authorList>
    </citation>
    <scope>NUCLEOTIDE SEQUENCE</scope>
    <source>
        <strain evidence="3">NEAU-A11</strain>
    </source>
</reference>
<feature type="region of interest" description="Disordered" evidence="1">
    <location>
        <begin position="145"/>
        <end position="168"/>
    </location>
</feature>
<dbReference type="EMBL" id="JADQTO010000010">
    <property type="protein sequence ID" value="MBG0564078.1"/>
    <property type="molecule type" value="Genomic_DNA"/>
</dbReference>
<comment type="caution">
    <text evidence="3">The sequence shown here is derived from an EMBL/GenBank/DDBJ whole genome shotgun (WGS) entry which is preliminary data.</text>
</comment>
<gene>
    <name evidence="3" type="ORF">I4J89_21785</name>
</gene>
<feature type="signal peptide" evidence="2">
    <location>
        <begin position="1"/>
        <end position="24"/>
    </location>
</feature>
<organism evidence="3 4">
    <name type="scientific">Actinoplanes aureus</name>
    <dbReference type="NCBI Taxonomy" id="2792083"/>
    <lineage>
        <taxon>Bacteria</taxon>
        <taxon>Bacillati</taxon>
        <taxon>Actinomycetota</taxon>
        <taxon>Actinomycetes</taxon>
        <taxon>Micromonosporales</taxon>
        <taxon>Micromonosporaceae</taxon>
        <taxon>Actinoplanes</taxon>
    </lineage>
</organism>